<accession>G5IKD9</accession>
<organism evidence="3 4">
    <name type="scientific">Hungatella hathewayi WAL-18680</name>
    <dbReference type="NCBI Taxonomy" id="742737"/>
    <lineage>
        <taxon>Bacteria</taxon>
        <taxon>Bacillati</taxon>
        <taxon>Bacillota</taxon>
        <taxon>Clostridia</taxon>
        <taxon>Lachnospirales</taxon>
        <taxon>Lachnospiraceae</taxon>
        <taxon>Hungatella</taxon>
    </lineage>
</organism>
<name>G5IKD9_9FIRM</name>
<dbReference type="PATRIC" id="fig|742737.3.peg.3952"/>
<evidence type="ECO:0000313" key="4">
    <source>
        <dbReference type="Proteomes" id="UP000005384"/>
    </source>
</evidence>
<dbReference type="SUPFAM" id="SSF69360">
    <property type="entry name" value="Cell wall binding repeat"/>
    <property type="match status" value="1"/>
</dbReference>
<evidence type="ECO:0000313" key="3">
    <source>
        <dbReference type="EMBL" id="EHI58045.1"/>
    </source>
</evidence>
<comment type="caution">
    <text evidence="3">The sequence shown here is derived from an EMBL/GenBank/DDBJ whole genome shotgun (WGS) entry which is preliminary data.</text>
</comment>
<dbReference type="CDD" id="cd14845">
    <property type="entry name" value="L-Ala-D-Glu_peptidase_like"/>
    <property type="match status" value="1"/>
</dbReference>
<dbReference type="GO" id="GO:0008233">
    <property type="term" value="F:peptidase activity"/>
    <property type="evidence" value="ECO:0007669"/>
    <property type="project" value="InterPro"/>
</dbReference>
<reference evidence="3 4" key="1">
    <citation type="submission" date="2011-08" db="EMBL/GenBank/DDBJ databases">
        <title>The Genome Sequence of Clostridium hathewayi WAL-18680.</title>
        <authorList>
            <consortium name="The Broad Institute Genome Sequencing Platform"/>
            <person name="Earl A."/>
            <person name="Ward D."/>
            <person name="Feldgarden M."/>
            <person name="Gevers D."/>
            <person name="Finegold S.M."/>
            <person name="Summanen P.H."/>
            <person name="Molitoris D.R."/>
            <person name="Song M."/>
            <person name="Daigneault M."/>
            <person name="Allen-Vercoe E."/>
            <person name="Young S.K."/>
            <person name="Zeng Q."/>
            <person name="Gargeya S."/>
            <person name="Fitzgerald M."/>
            <person name="Haas B."/>
            <person name="Abouelleil A."/>
            <person name="Alvarado L."/>
            <person name="Arachchi H.M."/>
            <person name="Berlin A."/>
            <person name="Brown A."/>
            <person name="Chapman S.B."/>
            <person name="Chen Z."/>
            <person name="Dunbar C."/>
            <person name="Freedman E."/>
            <person name="Gearin G."/>
            <person name="Gellesch M."/>
            <person name="Goldberg J."/>
            <person name="Griggs A."/>
            <person name="Gujja S."/>
            <person name="Heiman D."/>
            <person name="Howarth C."/>
            <person name="Larson L."/>
            <person name="Lui A."/>
            <person name="MacDonald P.J.P."/>
            <person name="Montmayeur A."/>
            <person name="Murphy C."/>
            <person name="Neiman D."/>
            <person name="Pearson M."/>
            <person name="Priest M."/>
            <person name="Roberts A."/>
            <person name="Saif S."/>
            <person name="Shea T."/>
            <person name="Shenoy N."/>
            <person name="Sisk P."/>
            <person name="Stolte C."/>
            <person name="Sykes S."/>
            <person name="Wortman J."/>
            <person name="Nusbaum C."/>
            <person name="Birren B."/>
        </authorList>
    </citation>
    <scope>NUCLEOTIDE SEQUENCE [LARGE SCALE GENOMIC DNA]</scope>
    <source>
        <strain evidence="3 4">WAL-18680</strain>
    </source>
</reference>
<dbReference type="HOGENOM" id="CLU_096368_0_0_9"/>
<dbReference type="AlphaFoldDB" id="G5IKD9"/>
<dbReference type="InterPro" id="IPR009045">
    <property type="entry name" value="Zn_M74/Hedgehog-like"/>
</dbReference>
<evidence type="ECO:0000259" key="2">
    <source>
        <dbReference type="Pfam" id="PF13539"/>
    </source>
</evidence>
<proteinExistence type="predicted"/>
<dbReference type="OrthoDB" id="9799970at2"/>
<dbReference type="Gene3D" id="3.30.1380.10">
    <property type="match status" value="1"/>
</dbReference>
<dbReference type="Pfam" id="PF13539">
    <property type="entry name" value="Peptidase_M15_4"/>
    <property type="match status" value="1"/>
</dbReference>
<dbReference type="SUPFAM" id="SSF55166">
    <property type="entry name" value="Hedgehog/DD-peptidase"/>
    <property type="match status" value="1"/>
</dbReference>
<dbReference type="Proteomes" id="UP000005384">
    <property type="component" value="Unassembled WGS sequence"/>
</dbReference>
<feature type="domain" description="Peptidase M15C" evidence="2">
    <location>
        <begin position="65"/>
        <end position="121"/>
    </location>
</feature>
<dbReference type="Gene3D" id="2.10.270.10">
    <property type="entry name" value="Cholin Binding"/>
    <property type="match status" value="1"/>
</dbReference>
<keyword evidence="4" id="KW-1185">Reference proteome</keyword>
<sequence length="269" mass="31503">MRDITLCHPRLQFLAGRLEEECRTRGLSIKIGETYRTVLEQENLYAQGRTKPGDIVTNARGITYDSFHQWGTAFDFYRNDGRGAYNEEGQFFEKVGAIGESLGLEWGGSWKSIKDKPHFQLPDWGSGTEEIKKLYKTPDEFKKTWTSKTPGWLKEEGGWRFYIGTSGIYIKDDWYKDGDNWYWFNDLGFMVHDDWILYKDEWYYLNSDGCMAHSQWVVWKSQLYRLTEDGTMFEGELELKTDENGALKAEMEERDSKESAGKESVIEER</sequence>
<dbReference type="EMBL" id="ADLN01000109">
    <property type="protein sequence ID" value="EHI58045.1"/>
    <property type="molecule type" value="Genomic_DNA"/>
</dbReference>
<protein>
    <recommendedName>
        <fullName evidence="2">Peptidase M15C domain-containing protein</fullName>
    </recommendedName>
</protein>
<dbReference type="InterPro" id="IPR039561">
    <property type="entry name" value="Peptidase_M15C"/>
</dbReference>
<gene>
    <name evidence="3" type="ORF">HMPREF9473_03967</name>
</gene>
<evidence type="ECO:0000256" key="1">
    <source>
        <dbReference type="SAM" id="MobiDB-lite"/>
    </source>
</evidence>
<dbReference type="RefSeq" id="WP_006781958.1">
    <property type="nucleotide sequence ID" value="NZ_CP040506.1"/>
</dbReference>
<feature type="region of interest" description="Disordered" evidence="1">
    <location>
        <begin position="243"/>
        <end position="269"/>
    </location>
</feature>